<accession>S8FVT3</accession>
<evidence type="ECO:0000256" key="1">
    <source>
        <dbReference type="SAM" id="MobiDB-lite"/>
    </source>
</evidence>
<reference evidence="3 4" key="1">
    <citation type="journal article" date="2012" name="Science">
        <title>The Paleozoic origin of enzymatic lignin decomposition reconstructed from 31 fungal genomes.</title>
        <authorList>
            <person name="Floudas D."/>
            <person name="Binder M."/>
            <person name="Riley R."/>
            <person name="Barry K."/>
            <person name="Blanchette R.A."/>
            <person name="Henrissat B."/>
            <person name="Martinez A.T."/>
            <person name="Otillar R."/>
            <person name="Spatafora J.W."/>
            <person name="Yadav J.S."/>
            <person name="Aerts A."/>
            <person name="Benoit I."/>
            <person name="Boyd A."/>
            <person name="Carlson A."/>
            <person name="Copeland A."/>
            <person name="Coutinho P.M."/>
            <person name="de Vries R.P."/>
            <person name="Ferreira P."/>
            <person name="Findley K."/>
            <person name="Foster B."/>
            <person name="Gaskell J."/>
            <person name="Glotzer D."/>
            <person name="Gorecki P."/>
            <person name="Heitman J."/>
            <person name="Hesse C."/>
            <person name="Hori C."/>
            <person name="Igarashi K."/>
            <person name="Jurgens J.A."/>
            <person name="Kallen N."/>
            <person name="Kersten P."/>
            <person name="Kohler A."/>
            <person name="Kuees U."/>
            <person name="Kumar T.K.A."/>
            <person name="Kuo A."/>
            <person name="LaButti K."/>
            <person name="Larrondo L.F."/>
            <person name="Lindquist E."/>
            <person name="Ling A."/>
            <person name="Lombard V."/>
            <person name="Lucas S."/>
            <person name="Lundell T."/>
            <person name="Martin R."/>
            <person name="McLaughlin D.J."/>
            <person name="Morgenstern I."/>
            <person name="Morin E."/>
            <person name="Murat C."/>
            <person name="Nagy L.G."/>
            <person name="Nolan M."/>
            <person name="Ohm R.A."/>
            <person name="Patyshakuliyeva A."/>
            <person name="Rokas A."/>
            <person name="Ruiz-Duenas F.J."/>
            <person name="Sabat G."/>
            <person name="Salamov A."/>
            <person name="Samejima M."/>
            <person name="Schmutz J."/>
            <person name="Slot J.C."/>
            <person name="St John F."/>
            <person name="Stenlid J."/>
            <person name="Sun H."/>
            <person name="Sun S."/>
            <person name="Syed K."/>
            <person name="Tsang A."/>
            <person name="Wiebenga A."/>
            <person name="Young D."/>
            <person name="Pisabarro A."/>
            <person name="Eastwood D.C."/>
            <person name="Martin F."/>
            <person name="Cullen D."/>
            <person name="Grigoriev I.V."/>
            <person name="Hibbett D.S."/>
        </authorList>
    </citation>
    <scope>NUCLEOTIDE SEQUENCE</scope>
    <source>
        <strain evidence="4">FP-58527</strain>
    </source>
</reference>
<dbReference type="Proteomes" id="UP000015241">
    <property type="component" value="Unassembled WGS sequence"/>
</dbReference>
<feature type="compositionally biased region" description="Basic and acidic residues" evidence="1">
    <location>
        <begin position="286"/>
        <end position="305"/>
    </location>
</feature>
<dbReference type="InParanoid" id="S8FVT3"/>
<feature type="chain" id="PRO_5004564198" evidence="2">
    <location>
        <begin position="22"/>
        <end position="313"/>
    </location>
</feature>
<feature type="compositionally biased region" description="Pro residues" evidence="1">
    <location>
        <begin position="186"/>
        <end position="204"/>
    </location>
</feature>
<evidence type="ECO:0000313" key="3">
    <source>
        <dbReference type="EMBL" id="EPT02360.1"/>
    </source>
</evidence>
<name>S8FVT3_FOMSC</name>
<evidence type="ECO:0000313" key="4">
    <source>
        <dbReference type="Proteomes" id="UP000015241"/>
    </source>
</evidence>
<feature type="compositionally biased region" description="Basic and acidic residues" evidence="1">
    <location>
        <begin position="242"/>
        <end position="252"/>
    </location>
</feature>
<gene>
    <name evidence="3" type="ORF">FOMPIDRAFT_1015401</name>
</gene>
<proteinExistence type="predicted"/>
<feature type="compositionally biased region" description="Gly residues" evidence="1">
    <location>
        <begin position="91"/>
        <end position="107"/>
    </location>
</feature>
<keyword evidence="4" id="KW-1185">Reference proteome</keyword>
<sequence>MRCESMLPFVLLAVAAAPSLALPAQYSTRELAKDVYGRDVADDFDIYARDEDALDLFERSEYEARDGEGLTELLARAFDHIISSRADNGNGHQGGHQGGHAHQGGQQGSQNPPPYSQNPPPARPDSPRPAPQYHGHTRVADSSKNKKMSTIQERRWPQGGVYSRADNDHGYHGNQAHQSGQQGSQNPPPYSKSPRPDSPTPPPQYYRGKPKTGDSSKDKEMDKIHEERRSLLQALMYARADNPGHHGGEAHEGQQGGQNPPPYSQNPPPQRPDSPLPAPQYHGHTRVSDSSRNKKMPQIKERSFDYDWVMDLD</sequence>
<feature type="compositionally biased region" description="Pro residues" evidence="1">
    <location>
        <begin position="259"/>
        <end position="278"/>
    </location>
</feature>
<feature type="compositionally biased region" description="Basic and acidic residues" evidence="1">
    <location>
        <begin position="211"/>
        <end position="230"/>
    </location>
</feature>
<keyword evidence="2" id="KW-0732">Signal</keyword>
<dbReference type="EMBL" id="KE504136">
    <property type="protein sequence ID" value="EPT02360.1"/>
    <property type="molecule type" value="Genomic_DNA"/>
</dbReference>
<evidence type="ECO:0000256" key="2">
    <source>
        <dbReference type="SAM" id="SignalP"/>
    </source>
</evidence>
<feature type="compositionally biased region" description="Pro residues" evidence="1">
    <location>
        <begin position="111"/>
        <end position="130"/>
    </location>
</feature>
<dbReference type="HOGENOM" id="CLU_077174_0_0_1"/>
<dbReference type="AlphaFoldDB" id="S8FVT3"/>
<feature type="region of interest" description="Disordered" evidence="1">
    <location>
        <begin position="84"/>
        <end position="313"/>
    </location>
</feature>
<organism evidence="3 4">
    <name type="scientific">Fomitopsis schrenkii</name>
    <name type="common">Brown rot fungus</name>
    <dbReference type="NCBI Taxonomy" id="2126942"/>
    <lineage>
        <taxon>Eukaryota</taxon>
        <taxon>Fungi</taxon>
        <taxon>Dikarya</taxon>
        <taxon>Basidiomycota</taxon>
        <taxon>Agaricomycotina</taxon>
        <taxon>Agaricomycetes</taxon>
        <taxon>Polyporales</taxon>
        <taxon>Fomitopsis</taxon>
    </lineage>
</organism>
<feature type="signal peptide" evidence="2">
    <location>
        <begin position="1"/>
        <end position="21"/>
    </location>
</feature>
<protein>
    <submittedName>
        <fullName evidence="3">Uncharacterized protein</fullName>
    </submittedName>
</protein>